<dbReference type="EMBL" id="BLLF01003760">
    <property type="protein sequence ID" value="GFH28148.1"/>
    <property type="molecule type" value="Genomic_DNA"/>
</dbReference>
<accession>A0A6A0A6L0</accession>
<sequence length="110" mass="11749">MGEVFNGPTALLDKHERLATHTTASWLPPHALTRNLDCPEVVRGGRLLQSLMNGRSDADPNPSLNSSRPAAEPDGTNGEVWDIVSAGGQHMAAGGHPIPLPRITCHNRCI</sequence>
<name>A0A6A0A6L0_HAELA</name>
<feature type="region of interest" description="Disordered" evidence="1">
    <location>
        <begin position="49"/>
        <end position="80"/>
    </location>
</feature>
<evidence type="ECO:0000313" key="3">
    <source>
        <dbReference type="Proteomes" id="UP000485058"/>
    </source>
</evidence>
<reference evidence="2 3" key="1">
    <citation type="submission" date="2020-02" db="EMBL/GenBank/DDBJ databases">
        <title>Draft genome sequence of Haematococcus lacustris strain NIES-144.</title>
        <authorList>
            <person name="Morimoto D."/>
            <person name="Nakagawa S."/>
            <person name="Yoshida T."/>
            <person name="Sawayama S."/>
        </authorList>
    </citation>
    <scope>NUCLEOTIDE SEQUENCE [LARGE SCALE GENOMIC DNA]</scope>
    <source>
        <strain evidence="2 3">NIES-144</strain>
    </source>
</reference>
<protein>
    <submittedName>
        <fullName evidence="2">Uncharacterized protein</fullName>
    </submittedName>
</protein>
<keyword evidence="3" id="KW-1185">Reference proteome</keyword>
<evidence type="ECO:0000313" key="2">
    <source>
        <dbReference type="EMBL" id="GFH28148.1"/>
    </source>
</evidence>
<proteinExistence type="predicted"/>
<organism evidence="2 3">
    <name type="scientific">Haematococcus lacustris</name>
    <name type="common">Green alga</name>
    <name type="synonym">Haematococcus pluvialis</name>
    <dbReference type="NCBI Taxonomy" id="44745"/>
    <lineage>
        <taxon>Eukaryota</taxon>
        <taxon>Viridiplantae</taxon>
        <taxon>Chlorophyta</taxon>
        <taxon>core chlorophytes</taxon>
        <taxon>Chlorophyceae</taxon>
        <taxon>CS clade</taxon>
        <taxon>Chlamydomonadales</taxon>
        <taxon>Haematococcaceae</taxon>
        <taxon>Haematococcus</taxon>
    </lineage>
</organism>
<dbReference type="Proteomes" id="UP000485058">
    <property type="component" value="Unassembled WGS sequence"/>
</dbReference>
<comment type="caution">
    <text evidence="2">The sequence shown here is derived from an EMBL/GenBank/DDBJ whole genome shotgun (WGS) entry which is preliminary data.</text>
</comment>
<dbReference type="AlphaFoldDB" id="A0A6A0A6L0"/>
<evidence type="ECO:0000256" key="1">
    <source>
        <dbReference type="SAM" id="MobiDB-lite"/>
    </source>
</evidence>
<gene>
    <name evidence="2" type="ORF">HaLaN_26590</name>
</gene>